<dbReference type="AlphaFoldDB" id="A0AAD5S6J0"/>
<feature type="non-terminal residue" evidence="2">
    <location>
        <position position="290"/>
    </location>
</feature>
<sequence>MTSTPYKPILTIGPTRPILPTPDLLLPSTNTQTSLFPSSQRSQSKPLGSSMYEGSVALRDGNFTQSVGVAGSQWGGGGGAAGGVDEDCESQRSDETCASESVIGVVGRGRDEIGKVGREAATRMTKRKSNASQQPCQHHPNRNSTTPSFIVSYLSKPPLFSTTPTPTATPQSPPKSQSTPATNLGFSQPTSKPPPLLPGQFDPRSLQLKRDVQYLLEESLKGVRKTFEEVREFQDRVKDEVSGGGELEGLVRECVQSSVKTELQSFLSTLREDLKSEVRASLEELKQSDE</sequence>
<comment type="caution">
    <text evidence="2">The sequence shown here is derived from an EMBL/GenBank/DDBJ whole genome shotgun (WGS) entry which is preliminary data.</text>
</comment>
<evidence type="ECO:0000313" key="2">
    <source>
        <dbReference type="EMBL" id="KAJ3044249.1"/>
    </source>
</evidence>
<feature type="compositionally biased region" description="Polar residues" evidence="1">
    <location>
        <begin position="130"/>
        <end position="149"/>
    </location>
</feature>
<reference evidence="2" key="1">
    <citation type="submission" date="2020-05" db="EMBL/GenBank/DDBJ databases">
        <title>Phylogenomic resolution of chytrid fungi.</title>
        <authorList>
            <person name="Stajich J.E."/>
            <person name="Amses K."/>
            <person name="Simmons R."/>
            <person name="Seto K."/>
            <person name="Myers J."/>
            <person name="Bonds A."/>
            <person name="Quandt C.A."/>
            <person name="Barry K."/>
            <person name="Liu P."/>
            <person name="Grigoriev I."/>
            <person name="Longcore J.E."/>
            <person name="James T.Y."/>
        </authorList>
    </citation>
    <scope>NUCLEOTIDE SEQUENCE</scope>
    <source>
        <strain evidence="2">JEL0318</strain>
    </source>
</reference>
<gene>
    <name evidence="2" type="ORF">HK097_001549</name>
</gene>
<keyword evidence="3" id="KW-1185">Reference proteome</keyword>
<accession>A0AAD5S6J0</accession>
<dbReference type="Proteomes" id="UP001212841">
    <property type="component" value="Unassembled WGS sequence"/>
</dbReference>
<evidence type="ECO:0000313" key="3">
    <source>
        <dbReference type="Proteomes" id="UP001212841"/>
    </source>
</evidence>
<name>A0AAD5S6J0_9FUNG</name>
<evidence type="ECO:0000256" key="1">
    <source>
        <dbReference type="SAM" id="MobiDB-lite"/>
    </source>
</evidence>
<proteinExistence type="predicted"/>
<feature type="region of interest" description="Disordered" evidence="1">
    <location>
        <begin position="74"/>
        <end position="97"/>
    </location>
</feature>
<organism evidence="2 3">
    <name type="scientific">Rhizophlyctis rosea</name>
    <dbReference type="NCBI Taxonomy" id="64517"/>
    <lineage>
        <taxon>Eukaryota</taxon>
        <taxon>Fungi</taxon>
        <taxon>Fungi incertae sedis</taxon>
        <taxon>Chytridiomycota</taxon>
        <taxon>Chytridiomycota incertae sedis</taxon>
        <taxon>Chytridiomycetes</taxon>
        <taxon>Rhizophlyctidales</taxon>
        <taxon>Rhizophlyctidaceae</taxon>
        <taxon>Rhizophlyctis</taxon>
    </lineage>
</organism>
<protein>
    <submittedName>
        <fullName evidence="2">Uncharacterized protein</fullName>
    </submittedName>
</protein>
<feature type="compositionally biased region" description="Polar residues" evidence="1">
    <location>
        <begin position="27"/>
        <end position="47"/>
    </location>
</feature>
<feature type="compositionally biased region" description="Low complexity" evidence="1">
    <location>
        <begin position="154"/>
        <end position="182"/>
    </location>
</feature>
<feature type="region of interest" description="Disordered" evidence="1">
    <location>
        <begin position="1"/>
        <end position="53"/>
    </location>
</feature>
<dbReference type="EMBL" id="JADGJD010001305">
    <property type="protein sequence ID" value="KAJ3044249.1"/>
    <property type="molecule type" value="Genomic_DNA"/>
</dbReference>
<feature type="region of interest" description="Disordered" evidence="1">
    <location>
        <begin position="124"/>
        <end position="203"/>
    </location>
</feature>